<dbReference type="VEuPathDB" id="FungiDB:ATEG_04087"/>
<comment type="caution">
    <text evidence="2">The sequence shown here is derived from an EMBL/GenBank/DDBJ whole genome shotgun (WGS) entry which is preliminary data.</text>
</comment>
<keyword evidence="2" id="KW-0808">Transferase</keyword>
<evidence type="ECO:0000313" key="3">
    <source>
        <dbReference type="Proteomes" id="UP000452235"/>
    </source>
</evidence>
<gene>
    <name evidence="2" type="ORF">ATEIFO6365_0011038700</name>
</gene>
<dbReference type="GO" id="GO:0016301">
    <property type="term" value="F:kinase activity"/>
    <property type="evidence" value="ECO:0007669"/>
    <property type="project" value="UniProtKB-KW"/>
</dbReference>
<keyword evidence="2" id="KW-0418">Kinase</keyword>
<dbReference type="OrthoDB" id="4362041at2759"/>
<dbReference type="EMBL" id="BLJY01000011">
    <property type="protein sequence ID" value="GFF20125.1"/>
    <property type="molecule type" value="Genomic_DNA"/>
</dbReference>
<accession>A0A5M3YZE9</accession>
<name>A0A5M3YZE9_ASPTE</name>
<organism evidence="2 3">
    <name type="scientific">Aspergillus terreus</name>
    <dbReference type="NCBI Taxonomy" id="33178"/>
    <lineage>
        <taxon>Eukaryota</taxon>
        <taxon>Fungi</taxon>
        <taxon>Dikarya</taxon>
        <taxon>Ascomycota</taxon>
        <taxon>Pezizomycotina</taxon>
        <taxon>Eurotiomycetes</taxon>
        <taxon>Eurotiomycetidae</taxon>
        <taxon>Eurotiales</taxon>
        <taxon>Aspergillaceae</taxon>
        <taxon>Aspergillus</taxon>
        <taxon>Aspergillus subgen. Circumdati</taxon>
    </lineage>
</organism>
<keyword evidence="3" id="KW-1185">Reference proteome</keyword>
<evidence type="ECO:0000313" key="2">
    <source>
        <dbReference type="EMBL" id="GFF20125.1"/>
    </source>
</evidence>
<reference evidence="2 3" key="1">
    <citation type="submission" date="2020-01" db="EMBL/GenBank/DDBJ databases">
        <title>Aspergillus terreus IFO 6365 whole genome shotgun sequence.</title>
        <authorList>
            <person name="Kanamasa S."/>
            <person name="Takahashi H."/>
        </authorList>
    </citation>
    <scope>NUCLEOTIDE SEQUENCE [LARGE SCALE GENOMIC DNA]</scope>
    <source>
        <strain evidence="2 3">IFO 6365</strain>
    </source>
</reference>
<sequence length="211" mass="24168">MGVSNTVKYVFRLSFLPRRNVQKGKQAEHTTAPIAVTVHCHDDDGPDGDTDFDPRCSCSFDAQMAVKEAALGVHHRAAGRATSSSNSSSGSRSRLVRIVSWASIVGDRSRWTMEQERELAMAESQLARCQKAWSSEQELWLAYIKALTEEKEAHEEFLQLRARQQDDEQQHFRKAWSRRKSYDDQQQPERANSRLRRLRRRTSSFGLGIET</sequence>
<dbReference type="Proteomes" id="UP000452235">
    <property type="component" value="Unassembled WGS sequence"/>
</dbReference>
<dbReference type="AlphaFoldDB" id="A0A5M3YZE9"/>
<feature type="region of interest" description="Disordered" evidence="1">
    <location>
        <begin position="169"/>
        <end position="195"/>
    </location>
</feature>
<protein>
    <submittedName>
        <fullName evidence="2">Protein kinase-domain-containing protein</fullName>
    </submittedName>
</protein>
<evidence type="ECO:0000256" key="1">
    <source>
        <dbReference type="SAM" id="MobiDB-lite"/>
    </source>
</evidence>
<proteinExistence type="predicted"/>